<dbReference type="InterPro" id="IPR029039">
    <property type="entry name" value="Flavoprotein-like_sf"/>
</dbReference>
<feature type="domain" description="NADPH-dependent FMN reductase-like" evidence="5">
    <location>
        <begin position="6"/>
        <end position="145"/>
    </location>
</feature>
<dbReference type="RefSeq" id="WP_073355972.1">
    <property type="nucleotide sequence ID" value="NZ_FQUZ01000013.1"/>
</dbReference>
<reference evidence="6 7" key="1">
    <citation type="submission" date="2016-11" db="EMBL/GenBank/DDBJ databases">
        <authorList>
            <person name="Jaros S."/>
            <person name="Januszkiewicz K."/>
            <person name="Wedrychowicz H."/>
        </authorList>
    </citation>
    <scope>NUCLEOTIDE SEQUENCE [LARGE SCALE GENOMIC DNA]</scope>
    <source>
        <strain evidence="6 7">DSM 16112</strain>
    </source>
</reference>
<accession>A0A1M4Z5C7</accession>
<dbReference type="EMBL" id="FQUZ01000013">
    <property type="protein sequence ID" value="SHF13259.1"/>
    <property type="molecule type" value="Genomic_DNA"/>
</dbReference>
<gene>
    <name evidence="6" type="ORF">SAMN02745117_01390</name>
</gene>
<dbReference type="GO" id="GO:0016491">
    <property type="term" value="F:oxidoreductase activity"/>
    <property type="evidence" value="ECO:0007669"/>
    <property type="project" value="UniProtKB-KW"/>
</dbReference>
<organism evidence="6 7">
    <name type="scientific">Lampropedia hyalina DSM 16112</name>
    <dbReference type="NCBI Taxonomy" id="1122156"/>
    <lineage>
        <taxon>Bacteria</taxon>
        <taxon>Pseudomonadati</taxon>
        <taxon>Pseudomonadota</taxon>
        <taxon>Betaproteobacteria</taxon>
        <taxon>Burkholderiales</taxon>
        <taxon>Comamonadaceae</taxon>
        <taxon>Lampropedia</taxon>
    </lineage>
</organism>
<evidence type="ECO:0000313" key="7">
    <source>
        <dbReference type="Proteomes" id="UP000184327"/>
    </source>
</evidence>
<dbReference type="SUPFAM" id="SSF52218">
    <property type="entry name" value="Flavoproteins"/>
    <property type="match status" value="1"/>
</dbReference>
<evidence type="ECO:0000256" key="2">
    <source>
        <dbReference type="ARBA" id="ARBA00022630"/>
    </source>
</evidence>
<dbReference type="STRING" id="1122156.SAMN02745117_01390"/>
<evidence type="ECO:0000259" key="5">
    <source>
        <dbReference type="Pfam" id="PF03358"/>
    </source>
</evidence>
<dbReference type="PANTHER" id="PTHR43408">
    <property type="entry name" value="FMN REDUCTASE (NADPH)"/>
    <property type="match status" value="1"/>
</dbReference>
<proteinExistence type="inferred from homology"/>
<dbReference type="InterPro" id="IPR051814">
    <property type="entry name" value="NAD(P)H-dep_FMN_reductase"/>
</dbReference>
<dbReference type="PANTHER" id="PTHR43408:SF2">
    <property type="entry name" value="FMN REDUCTASE (NADPH)"/>
    <property type="match status" value="1"/>
</dbReference>
<dbReference type="Gene3D" id="3.40.50.360">
    <property type="match status" value="1"/>
</dbReference>
<evidence type="ECO:0000256" key="1">
    <source>
        <dbReference type="ARBA" id="ARBA00005990"/>
    </source>
</evidence>
<evidence type="ECO:0000256" key="4">
    <source>
        <dbReference type="ARBA" id="ARBA00023002"/>
    </source>
</evidence>
<dbReference type="AlphaFoldDB" id="A0A1M4Z5C7"/>
<dbReference type="InterPro" id="IPR005025">
    <property type="entry name" value="FMN_Rdtase-like_dom"/>
</dbReference>
<keyword evidence="3" id="KW-0288">FMN</keyword>
<comment type="similarity">
    <text evidence="1">Belongs to the SsuE family.</text>
</comment>
<sequence length="199" mass="21667">MSHSLRTVVLNGSLHKPSRTQVLLHSVHGALNEYLPLETQFIELVDLVPHIGTALSTQNLHPQAQQAIAAIEEADFLIVGSPVFRGSIPGLLKHLFDLIQLEALVGKPVLLAATGGSQRHSLVIDHQLRPLLAFFQSLILPIGVYGTQQEIDGGRIVDDALRSRIQLTAQLALPTLRDLAQRKQATTVRTDAPLEEQAA</sequence>
<evidence type="ECO:0000313" key="6">
    <source>
        <dbReference type="EMBL" id="SHF13259.1"/>
    </source>
</evidence>
<dbReference type="Pfam" id="PF03358">
    <property type="entry name" value="FMN_red"/>
    <property type="match status" value="1"/>
</dbReference>
<keyword evidence="7" id="KW-1185">Reference proteome</keyword>
<keyword evidence="4" id="KW-0560">Oxidoreductase</keyword>
<dbReference type="Proteomes" id="UP000184327">
    <property type="component" value="Unassembled WGS sequence"/>
</dbReference>
<name>A0A1M4Z5C7_9BURK</name>
<protein>
    <submittedName>
        <fullName evidence="6">FMN reductase</fullName>
    </submittedName>
</protein>
<keyword evidence="2" id="KW-0285">Flavoprotein</keyword>
<dbReference type="OrthoDB" id="1643408at2"/>
<evidence type="ECO:0000256" key="3">
    <source>
        <dbReference type="ARBA" id="ARBA00022643"/>
    </source>
</evidence>